<protein>
    <submittedName>
        <fullName evidence="1">Stress response protein nst1</fullName>
    </submittedName>
</protein>
<dbReference type="Proteomes" id="UP001139981">
    <property type="component" value="Unassembled WGS sequence"/>
</dbReference>
<keyword evidence="2" id="KW-1185">Reference proteome</keyword>
<evidence type="ECO:0000313" key="2">
    <source>
        <dbReference type="Proteomes" id="UP001139981"/>
    </source>
</evidence>
<reference evidence="1" key="1">
    <citation type="submission" date="2022-07" db="EMBL/GenBank/DDBJ databases">
        <title>Phylogenomic reconstructions and comparative analyses of Kickxellomycotina fungi.</title>
        <authorList>
            <person name="Reynolds N.K."/>
            <person name="Stajich J.E."/>
            <person name="Barry K."/>
            <person name="Grigoriev I.V."/>
            <person name="Crous P."/>
            <person name="Smith M.E."/>
        </authorList>
    </citation>
    <scope>NUCLEOTIDE SEQUENCE</scope>
    <source>
        <strain evidence="1">CBS 190363</strain>
    </source>
</reference>
<gene>
    <name evidence="1" type="primary">NST1</name>
    <name evidence="1" type="ORF">IWW38_002910</name>
</gene>
<dbReference type="EMBL" id="JANBVB010000566">
    <property type="protein sequence ID" value="KAJ2893297.1"/>
    <property type="molecule type" value="Genomic_DNA"/>
</dbReference>
<organism evidence="1 2">
    <name type="scientific">Coemansia aciculifera</name>
    <dbReference type="NCBI Taxonomy" id="417176"/>
    <lineage>
        <taxon>Eukaryota</taxon>
        <taxon>Fungi</taxon>
        <taxon>Fungi incertae sedis</taxon>
        <taxon>Zoopagomycota</taxon>
        <taxon>Kickxellomycotina</taxon>
        <taxon>Kickxellomycetes</taxon>
        <taxon>Kickxellales</taxon>
        <taxon>Kickxellaceae</taxon>
        <taxon>Coemansia</taxon>
    </lineage>
</organism>
<feature type="non-terminal residue" evidence="1">
    <location>
        <position position="1217"/>
    </location>
</feature>
<evidence type="ECO:0000313" key="1">
    <source>
        <dbReference type="EMBL" id="KAJ2893297.1"/>
    </source>
</evidence>
<name>A0ACC1M359_9FUNG</name>
<comment type="caution">
    <text evidence="1">The sequence shown here is derived from an EMBL/GenBank/DDBJ whole genome shotgun (WGS) entry which is preliminary data.</text>
</comment>
<proteinExistence type="predicted"/>
<accession>A0ACC1M359</accession>
<sequence>MSLKMDAASMRSATTVRVSGTAQESVSAASPKVYGPEPPPSMARHKAAAAGASEPTPLDLKNLTLFLDGGGRRGEVSRSECMKQTEAELQRLFHSRLVEIMDSNGYHDGDFTETDVAKVMVANGLMDAPSGDPLVALATELKSEMCSIFHSNMRRMSNNVIDPEFLAGIASDPIVIDSIIDLSRGRVCSSDSCDAPAPFEDIAKALRNFTLTEYASHSVAAAAANEGEDTDSNDEHEDKAALGNVPEVPSAVDTNTNLPEDASIGDDDTTAPADHLVRARQRDQGKSKARRMTKEEVELARTARSAPASASESKLAPVSAAPATVPETEPEEKAAPKAAKNRRRRARKSMHKDATATNGDLVSKDVVPPVASVDSTTAPPDNAPPGAETPAEKLVQVGHVYGRTPEGMLTRFPMMGPPPPPTSSSHKLLPGIKLSKVASVTPVTEVSPRISDIVEPKCPPAIAPATVGAPAASNSSVVTVPDVSTPAAVAPVTETPTLDALAAFVPKRPSKSTKTLWSSDAIEEQRRVREFWLSLGDSERQSLIVAEKKVVQARVREHQNFSCSCNVCSRKREAIESELDCLYDCYHEELKENARKEKMRSVVRAAEMKARSIVMSSVKAIADSLISKAAIDTRNCKKEVVLKNIVECLRSNSNTAEKLPYVKGQETLSELGSAVHTAALSASDSVMAKIASVVKYLDEGSSYTKAIEDAGLSVKEGDKELTTVNKAAVAIKEWTDGIFAYQREFGREPTPCEDTDDEETFNNNDLFYTENMLDTIDTFPTDGKKFFDMMEQLAEYRMRREDAFLDGLEEADAAAAAADEDNVGGGAAAATHAWSRKPGRQPRSQRRCPDCQGEIGATEEPQQTFSDSEYRVARYAGTKRPRSESRGGDRVFGGNSAKMQFVDNHPNDLFSASNAKLGGGLNPPYDEEDDDDNYEDDDDDDEDLDDDDDDEDDEDDDIDDTDDDDDYDDLDPESAEKDAEEGRRVFQLFAARLFEQRVINLYREKVARDRQQNLIKELEEEEKRMEAKEKRKQKKKLREKEKKRHIQQQKEEERLAKEAQERAEKEQRRVAQQKRVEEQLTKKREEEARSKKAMEERNRRILEQADKRLAKEREERLRADEERLEREAREREERSRRQRDVQQPIPVSAPVPAPAPVSAPTPAPALIADPVTLPAAPESPFISPTTEAVASQPPALPPTPVAAPSTSARSPIALFAT</sequence>